<gene>
    <name evidence="4" type="ORF">Scaly_2724000</name>
</gene>
<dbReference type="PROSITE" id="PS51375">
    <property type="entry name" value="PPR"/>
    <property type="match status" value="1"/>
</dbReference>
<proteinExistence type="inferred from homology"/>
<keyword evidence="2" id="KW-0677">Repeat</keyword>
<dbReference type="Pfam" id="PF13041">
    <property type="entry name" value="PPR_2"/>
    <property type="match status" value="1"/>
</dbReference>
<dbReference type="EMBL" id="JACGWM010001734">
    <property type="protein sequence ID" value="KAL0288648.1"/>
    <property type="molecule type" value="Genomic_DNA"/>
</dbReference>
<dbReference type="Pfam" id="PF13812">
    <property type="entry name" value="PPR_3"/>
    <property type="match status" value="1"/>
</dbReference>
<accession>A0AAW2J4H7</accession>
<dbReference type="NCBIfam" id="TIGR00756">
    <property type="entry name" value="PPR"/>
    <property type="match status" value="1"/>
</dbReference>
<dbReference type="Pfam" id="PF01535">
    <property type="entry name" value="PPR"/>
    <property type="match status" value="1"/>
</dbReference>
<dbReference type="Gene3D" id="1.25.40.10">
    <property type="entry name" value="Tetratricopeptide repeat domain"/>
    <property type="match status" value="2"/>
</dbReference>
<reference evidence="4" key="2">
    <citation type="journal article" date="2024" name="Plant">
        <title>Genomic evolution and insights into agronomic trait innovations of Sesamum species.</title>
        <authorList>
            <person name="Miao H."/>
            <person name="Wang L."/>
            <person name="Qu L."/>
            <person name="Liu H."/>
            <person name="Sun Y."/>
            <person name="Le M."/>
            <person name="Wang Q."/>
            <person name="Wei S."/>
            <person name="Zheng Y."/>
            <person name="Lin W."/>
            <person name="Duan Y."/>
            <person name="Cao H."/>
            <person name="Xiong S."/>
            <person name="Wang X."/>
            <person name="Wei L."/>
            <person name="Li C."/>
            <person name="Ma Q."/>
            <person name="Ju M."/>
            <person name="Zhao R."/>
            <person name="Li G."/>
            <person name="Mu C."/>
            <person name="Tian Q."/>
            <person name="Mei H."/>
            <person name="Zhang T."/>
            <person name="Gao T."/>
            <person name="Zhang H."/>
        </authorList>
    </citation>
    <scope>NUCLEOTIDE SEQUENCE</scope>
    <source>
        <strain evidence="4">KEN8</strain>
    </source>
</reference>
<evidence type="ECO:0000313" key="4">
    <source>
        <dbReference type="EMBL" id="KAL0288648.1"/>
    </source>
</evidence>
<dbReference type="InterPro" id="IPR002885">
    <property type="entry name" value="PPR_rpt"/>
</dbReference>
<dbReference type="AlphaFoldDB" id="A0AAW2J4H7"/>
<organism evidence="4">
    <name type="scientific">Sesamum calycinum</name>
    <dbReference type="NCBI Taxonomy" id="2727403"/>
    <lineage>
        <taxon>Eukaryota</taxon>
        <taxon>Viridiplantae</taxon>
        <taxon>Streptophyta</taxon>
        <taxon>Embryophyta</taxon>
        <taxon>Tracheophyta</taxon>
        <taxon>Spermatophyta</taxon>
        <taxon>Magnoliopsida</taxon>
        <taxon>eudicotyledons</taxon>
        <taxon>Gunneridae</taxon>
        <taxon>Pentapetalae</taxon>
        <taxon>asterids</taxon>
        <taxon>lamiids</taxon>
        <taxon>Lamiales</taxon>
        <taxon>Pedaliaceae</taxon>
        <taxon>Sesamum</taxon>
    </lineage>
</organism>
<protein>
    <submittedName>
        <fullName evidence="4">Pentatricopeptide repeat-containing protein, mitochondrial</fullName>
    </submittedName>
</protein>
<dbReference type="PANTHER" id="PTHR47941">
    <property type="entry name" value="PENTATRICOPEPTIDE REPEAT-CONTAINING PROTEIN 3, MITOCHONDRIAL"/>
    <property type="match status" value="1"/>
</dbReference>
<evidence type="ECO:0000256" key="1">
    <source>
        <dbReference type="ARBA" id="ARBA00007626"/>
    </source>
</evidence>
<evidence type="ECO:0000256" key="3">
    <source>
        <dbReference type="PROSITE-ProRule" id="PRU00708"/>
    </source>
</evidence>
<name>A0AAW2J4H7_9LAMI</name>
<feature type="repeat" description="PPR" evidence="3">
    <location>
        <begin position="227"/>
        <end position="262"/>
    </location>
</feature>
<dbReference type="InterPro" id="IPR011990">
    <property type="entry name" value="TPR-like_helical_dom_sf"/>
</dbReference>
<reference evidence="4" key="1">
    <citation type="submission" date="2020-06" db="EMBL/GenBank/DDBJ databases">
        <authorList>
            <person name="Li T."/>
            <person name="Hu X."/>
            <person name="Zhang T."/>
            <person name="Song X."/>
            <person name="Zhang H."/>
            <person name="Dai N."/>
            <person name="Sheng W."/>
            <person name="Hou X."/>
            <person name="Wei L."/>
        </authorList>
    </citation>
    <scope>NUCLEOTIDE SEQUENCE</scope>
    <source>
        <strain evidence="4">KEN8</strain>
        <tissue evidence="4">Leaf</tissue>
    </source>
</reference>
<evidence type="ECO:0000256" key="2">
    <source>
        <dbReference type="ARBA" id="ARBA00022737"/>
    </source>
</evidence>
<sequence>MFNYSVNGDKIIPSFSLLSSPQPTKIRKFLNVEHFSSHSIPIPSQQIISNLPSHHLVNELSRVLSDYRNPQHDIESALSPFASRLSTNLVEQVLKRAFNKMVDFGIRPCVDDLDQLLYALCKRKHVRHAQEFFDRVKGSDLSPTVKTYSILMRGWGDIVEPGGAQKLFDEVLERGYTVDLLAWNSVLDALCKGGRVLDSMKRYNLVPNVFTYNCIIKKLCKNDKVDGLSTYAVMIHGLCKKRGKHEEAYKYFEMMIDDGIPPYTTTCELLRNKLIGLGFAEQAEILADKRKEALLSQFKRQQT</sequence>
<comment type="similarity">
    <text evidence="1">Belongs to the PPR family. P subfamily.</text>
</comment>
<comment type="caution">
    <text evidence="4">The sequence shown here is derived from an EMBL/GenBank/DDBJ whole genome shotgun (WGS) entry which is preliminary data.</text>
</comment>